<proteinExistence type="inferred from homology"/>
<dbReference type="AlphaFoldDB" id="A0A1F4URI3"/>
<dbReference type="GO" id="GO:0008299">
    <property type="term" value="P:isoprenoid biosynthetic process"/>
    <property type="evidence" value="ECO:0007669"/>
    <property type="project" value="InterPro"/>
</dbReference>
<dbReference type="GO" id="GO:0004659">
    <property type="term" value="F:prenyltransferase activity"/>
    <property type="evidence" value="ECO:0007669"/>
    <property type="project" value="InterPro"/>
</dbReference>
<evidence type="ECO:0000313" key="3">
    <source>
        <dbReference type="Proteomes" id="UP000176444"/>
    </source>
</evidence>
<evidence type="ECO:0000256" key="1">
    <source>
        <dbReference type="RuleBase" id="RU004466"/>
    </source>
</evidence>
<comment type="caution">
    <text evidence="2">The sequence shown here is derived from an EMBL/GenBank/DDBJ whole genome shotgun (WGS) entry which is preliminary data.</text>
</comment>
<dbReference type="InterPro" id="IPR000092">
    <property type="entry name" value="Polyprenyl_synt"/>
</dbReference>
<evidence type="ECO:0000313" key="2">
    <source>
        <dbReference type="EMBL" id="OGC47519.1"/>
    </source>
</evidence>
<organism evidence="2 3">
    <name type="scientific">candidate division WWE3 bacterium RIFCSPHIGHO2_01_FULL_35_17</name>
    <dbReference type="NCBI Taxonomy" id="1802614"/>
    <lineage>
        <taxon>Bacteria</taxon>
        <taxon>Katanobacteria</taxon>
    </lineage>
</organism>
<accession>A0A1F4URI3</accession>
<reference evidence="2 3" key="1">
    <citation type="journal article" date="2016" name="Nat. Commun.">
        <title>Thousands of microbial genomes shed light on interconnected biogeochemical processes in an aquifer system.</title>
        <authorList>
            <person name="Anantharaman K."/>
            <person name="Brown C.T."/>
            <person name="Hug L.A."/>
            <person name="Sharon I."/>
            <person name="Castelle C.J."/>
            <person name="Probst A.J."/>
            <person name="Thomas B.C."/>
            <person name="Singh A."/>
            <person name="Wilkins M.J."/>
            <person name="Karaoz U."/>
            <person name="Brodie E.L."/>
            <person name="Williams K.H."/>
            <person name="Hubbard S.S."/>
            <person name="Banfield J.F."/>
        </authorList>
    </citation>
    <scope>NUCLEOTIDE SEQUENCE [LARGE SCALE GENOMIC DNA]</scope>
</reference>
<dbReference type="InterPro" id="IPR008949">
    <property type="entry name" value="Isoprenoid_synthase_dom_sf"/>
</dbReference>
<dbReference type="EMBL" id="MEUX01000012">
    <property type="protein sequence ID" value="OGC47519.1"/>
    <property type="molecule type" value="Genomic_DNA"/>
</dbReference>
<name>A0A1F4URI3_UNCKA</name>
<protein>
    <submittedName>
        <fullName evidence="2">Uncharacterized protein</fullName>
    </submittedName>
</protein>
<keyword evidence="1" id="KW-0808">Transferase</keyword>
<gene>
    <name evidence="2" type="ORF">A2713_00300</name>
</gene>
<sequence>MTTPVSFDQVQEQLGNRIYDPTVQRFYDLYVEEGCLSSYVDILNLLPVETREMVLSAQETQVHKEKALWSVFFARSYGFDIDMSVKIGASTEILWGLSTVIDDILDNDPSRNGKEAEWSRLGKSHAIAHAVSSLEQTLSYLSETVDPQIAKMAYQYVKIGVDSIGRHHKMSFEAPEGAILNNYIERDGFHTTFPIESVFFLCAGSDNRLLRELDQLRLGLILFNQAGQIANDLSDIWNPMQELVRLNDLREGHITIAIRTLADVVSTPESRHLNRLFGVRRDYSPYEIGALAEMVRNPLFIPRITRRITDTYSRSYKILAPRMIPGDASMLCNWIVYKTKRYDK</sequence>
<dbReference type="Gene3D" id="1.10.600.10">
    <property type="entry name" value="Farnesyl Diphosphate Synthase"/>
    <property type="match status" value="1"/>
</dbReference>
<comment type="similarity">
    <text evidence="1">Belongs to the FPP/GGPP synthase family.</text>
</comment>
<dbReference type="Pfam" id="PF00348">
    <property type="entry name" value="polyprenyl_synt"/>
    <property type="match status" value="1"/>
</dbReference>
<dbReference type="SUPFAM" id="SSF48576">
    <property type="entry name" value="Terpenoid synthases"/>
    <property type="match status" value="1"/>
</dbReference>
<dbReference type="Proteomes" id="UP000176444">
    <property type="component" value="Unassembled WGS sequence"/>
</dbReference>